<evidence type="ECO:0000313" key="1">
    <source>
        <dbReference type="EMBL" id="CEM53635.1"/>
    </source>
</evidence>
<dbReference type="EMBL" id="CDMZ01005712">
    <property type="protein sequence ID" value="CEM53635.1"/>
    <property type="molecule type" value="Genomic_DNA"/>
</dbReference>
<gene>
    <name evidence="1" type="ORF">Cvel_12121</name>
</gene>
<protein>
    <submittedName>
        <fullName evidence="1">Uncharacterized protein</fullName>
    </submittedName>
</protein>
<proteinExistence type="predicted"/>
<dbReference type="AlphaFoldDB" id="A0A0G4I9D4"/>
<organism evidence="1">
    <name type="scientific">Chromera velia CCMP2878</name>
    <dbReference type="NCBI Taxonomy" id="1169474"/>
    <lineage>
        <taxon>Eukaryota</taxon>
        <taxon>Sar</taxon>
        <taxon>Alveolata</taxon>
        <taxon>Colpodellida</taxon>
        <taxon>Chromeraceae</taxon>
        <taxon>Chromera</taxon>
    </lineage>
</organism>
<name>A0A0G4I9D4_9ALVE</name>
<reference evidence="1" key="1">
    <citation type="submission" date="2014-11" db="EMBL/GenBank/DDBJ databases">
        <authorList>
            <person name="Otto D Thomas"/>
            <person name="Naeem Raeece"/>
        </authorList>
    </citation>
    <scope>NUCLEOTIDE SEQUENCE</scope>
</reference>
<accession>A0A0G4I9D4</accession>
<dbReference type="VEuPathDB" id="CryptoDB:Cvel_12121"/>
<sequence length="113" mass="12372">MKCTIARNSNSRTGYLASVDVRRREPKAKGRYLPVAQSLWRATAPMAPADCDALGTRMTGLLGSGRARVVCSCTAFFSSANARDCAVFRSKGTFSWRRNVRGPARNENLGTNR</sequence>